<protein>
    <submittedName>
        <fullName evidence="1">Uncharacterized protein</fullName>
    </submittedName>
</protein>
<evidence type="ECO:0000313" key="1">
    <source>
        <dbReference type="EMBL" id="KAJ0174987.1"/>
    </source>
</evidence>
<sequence length="417" mass="47330">MNRLCIVVLFLFEATWSSASLNQLSDAYNYNGRDKINVQSKRSISPHEFGGFRPTRRRPCDAFNFPKPTFTGRISEIKCQEFIWDMEYEAELNFYNKRCKGHSGYSIPNRVKREEHNEQKDQEEDKEHKDHEEHKEHKDHEEPKQSEEHEHNDKDKNNYPELGVIGGNITIPGEYPHMGAIGWMTNDNSNWKFSCGGSLISRNFVLTAAHCTYAADTSLADPTPKIVRFMARNLTGDLAYDIGILQIIKHPKYASPSIYYDISLLKLMEDVIFNKYALPACLWTKPDLSDIGSGVVSGWGAVNKKYEQSSDLRAAKLSNIDENLCNRLLSDYCGNTWCGIADHQFCAGELAGGVDACRGDSGCPLQIKMPMPEKLRRNMYYVFGVTSFGFGCAEPGIPGIYTRVSSFLDWIEPIVWS</sequence>
<dbReference type="EMBL" id="CM034402">
    <property type="protein sequence ID" value="KAJ0174987.1"/>
    <property type="molecule type" value="Genomic_DNA"/>
</dbReference>
<dbReference type="Proteomes" id="UP000824533">
    <property type="component" value="Linkage Group LG16"/>
</dbReference>
<accession>A0ACC1CUQ8</accession>
<keyword evidence="2" id="KW-1185">Reference proteome</keyword>
<reference evidence="1 2" key="1">
    <citation type="journal article" date="2021" name="Front. Genet.">
        <title>Chromosome-Level Genome Assembly Reveals Significant Gene Expansion in the Toll and IMD Signaling Pathways of Dendrolimus kikuchii.</title>
        <authorList>
            <person name="Zhou J."/>
            <person name="Wu P."/>
            <person name="Xiong Z."/>
            <person name="Liu N."/>
            <person name="Zhao N."/>
            <person name="Ji M."/>
            <person name="Qiu Y."/>
            <person name="Yang B."/>
        </authorList>
    </citation>
    <scope>NUCLEOTIDE SEQUENCE [LARGE SCALE GENOMIC DNA]</scope>
    <source>
        <strain evidence="1">Ann1</strain>
    </source>
</reference>
<evidence type="ECO:0000313" key="2">
    <source>
        <dbReference type="Proteomes" id="UP000824533"/>
    </source>
</evidence>
<comment type="caution">
    <text evidence="1">The sequence shown here is derived from an EMBL/GenBank/DDBJ whole genome shotgun (WGS) entry which is preliminary data.</text>
</comment>
<gene>
    <name evidence="1" type="ORF">K1T71_009128</name>
</gene>
<organism evidence="1 2">
    <name type="scientific">Dendrolimus kikuchii</name>
    <dbReference type="NCBI Taxonomy" id="765133"/>
    <lineage>
        <taxon>Eukaryota</taxon>
        <taxon>Metazoa</taxon>
        <taxon>Ecdysozoa</taxon>
        <taxon>Arthropoda</taxon>
        <taxon>Hexapoda</taxon>
        <taxon>Insecta</taxon>
        <taxon>Pterygota</taxon>
        <taxon>Neoptera</taxon>
        <taxon>Endopterygota</taxon>
        <taxon>Lepidoptera</taxon>
        <taxon>Glossata</taxon>
        <taxon>Ditrysia</taxon>
        <taxon>Bombycoidea</taxon>
        <taxon>Lasiocampidae</taxon>
        <taxon>Dendrolimus</taxon>
    </lineage>
</organism>
<name>A0ACC1CUQ8_9NEOP</name>
<proteinExistence type="predicted"/>